<evidence type="ECO:0000313" key="2">
    <source>
        <dbReference type="Proteomes" id="UP000327085"/>
    </source>
</evidence>
<accession>A0A5E4GH81</accession>
<dbReference type="AlphaFoldDB" id="A0A5E4GH81"/>
<evidence type="ECO:0000313" key="1">
    <source>
        <dbReference type="EMBL" id="VVA39275.1"/>
    </source>
</evidence>
<proteinExistence type="predicted"/>
<dbReference type="EMBL" id="CABIKO010000763">
    <property type="protein sequence ID" value="VVA39275.1"/>
    <property type="molecule type" value="Genomic_DNA"/>
</dbReference>
<dbReference type="InParanoid" id="A0A5E4GH81"/>
<organism evidence="1 2">
    <name type="scientific">Prunus dulcis</name>
    <name type="common">Almond</name>
    <name type="synonym">Amygdalus dulcis</name>
    <dbReference type="NCBI Taxonomy" id="3755"/>
    <lineage>
        <taxon>Eukaryota</taxon>
        <taxon>Viridiplantae</taxon>
        <taxon>Streptophyta</taxon>
        <taxon>Embryophyta</taxon>
        <taxon>Tracheophyta</taxon>
        <taxon>Spermatophyta</taxon>
        <taxon>Magnoliopsida</taxon>
        <taxon>eudicotyledons</taxon>
        <taxon>Gunneridae</taxon>
        <taxon>Pentapetalae</taxon>
        <taxon>rosids</taxon>
        <taxon>fabids</taxon>
        <taxon>Rosales</taxon>
        <taxon>Rosaceae</taxon>
        <taxon>Amygdaloideae</taxon>
        <taxon>Amygdaleae</taxon>
        <taxon>Prunus</taxon>
    </lineage>
</organism>
<dbReference type="Proteomes" id="UP000327085">
    <property type="component" value="Unassembled WGS sequence"/>
</dbReference>
<protein>
    <submittedName>
        <fullName evidence="1">PREDICTED: LOC109947627</fullName>
    </submittedName>
</protein>
<gene>
    <name evidence="1" type="ORF">ALMOND_2B013233</name>
</gene>
<reference evidence="2" key="1">
    <citation type="journal article" date="2020" name="Plant J.">
        <title>Transposons played a major role in the diversification between the closely related almond and peach genomes: results from the almond genome sequence.</title>
        <authorList>
            <person name="Alioto T."/>
            <person name="Alexiou K.G."/>
            <person name="Bardil A."/>
            <person name="Barteri F."/>
            <person name="Castanera R."/>
            <person name="Cruz F."/>
            <person name="Dhingra A."/>
            <person name="Duval H."/>
            <person name="Fernandez I Marti A."/>
            <person name="Frias L."/>
            <person name="Galan B."/>
            <person name="Garcia J.L."/>
            <person name="Howad W."/>
            <person name="Gomez-Garrido J."/>
            <person name="Gut M."/>
            <person name="Julca I."/>
            <person name="Morata J."/>
            <person name="Puigdomenech P."/>
            <person name="Ribeca P."/>
            <person name="Rubio Cabetas M.J."/>
            <person name="Vlasova A."/>
            <person name="Wirthensohn M."/>
            <person name="Garcia-Mas J."/>
            <person name="Gabaldon T."/>
            <person name="Casacuberta J.M."/>
            <person name="Arus P."/>
        </authorList>
    </citation>
    <scope>NUCLEOTIDE SEQUENCE [LARGE SCALE GENOMIC DNA]</scope>
    <source>
        <strain evidence="2">cv. Texas</strain>
    </source>
</reference>
<dbReference type="Gramene" id="VVA39275">
    <property type="protein sequence ID" value="VVA39275"/>
    <property type="gene ID" value="Prudul26B013233"/>
</dbReference>
<sequence length="90" mass="10143">MAVIVSAKLHTKYKAEAKLDLKLGRHGSKEKEEEDCDNSSCSRVRKTAFMCIHDVSNCHIDPMEQEFYYDPLIDNNVDHGTVDTVAASNQ</sequence>
<name>A0A5E4GH81_PRUDU</name>